<keyword evidence="12" id="KW-1185">Reference proteome</keyword>
<feature type="transmembrane region" description="Helical" evidence="10">
    <location>
        <begin position="895"/>
        <end position="915"/>
    </location>
</feature>
<feature type="transmembrane region" description="Helical" evidence="10">
    <location>
        <begin position="1219"/>
        <end position="1240"/>
    </location>
</feature>
<feature type="transmembrane region" description="Helical" evidence="10">
    <location>
        <begin position="2652"/>
        <end position="2674"/>
    </location>
</feature>
<dbReference type="Pfam" id="PF02949">
    <property type="entry name" value="7tm_6"/>
    <property type="match status" value="7"/>
</dbReference>
<dbReference type="GO" id="GO:0005886">
    <property type="term" value="C:plasma membrane"/>
    <property type="evidence" value="ECO:0007669"/>
    <property type="project" value="UniProtKB-SubCell"/>
</dbReference>
<dbReference type="PANTHER" id="PTHR21137:SF35">
    <property type="entry name" value="ODORANT RECEPTOR 19A-RELATED"/>
    <property type="match status" value="1"/>
</dbReference>
<feature type="transmembrane region" description="Helical" evidence="10">
    <location>
        <begin position="546"/>
        <end position="566"/>
    </location>
</feature>
<gene>
    <name evidence="11" type="ORF">GEV33_007915</name>
</gene>
<evidence type="ECO:0000256" key="8">
    <source>
        <dbReference type="ARBA" id="ARBA00023170"/>
    </source>
</evidence>
<dbReference type="InterPro" id="IPR004117">
    <property type="entry name" value="7tm6_olfct_rcpt"/>
</dbReference>
<feature type="transmembrane region" description="Helical" evidence="10">
    <location>
        <begin position="292"/>
        <end position="315"/>
    </location>
</feature>
<dbReference type="EMBL" id="JABDTM020023823">
    <property type="protein sequence ID" value="KAH0814878.1"/>
    <property type="molecule type" value="Genomic_DNA"/>
</dbReference>
<feature type="transmembrane region" description="Helical" evidence="10">
    <location>
        <begin position="2354"/>
        <end position="2375"/>
    </location>
</feature>
<feature type="transmembrane region" description="Helical" evidence="10">
    <location>
        <begin position="1710"/>
        <end position="1729"/>
    </location>
</feature>
<feature type="transmembrane region" description="Helical" evidence="10">
    <location>
        <begin position="207"/>
        <end position="225"/>
    </location>
</feature>
<feature type="transmembrane region" description="Helical" evidence="10">
    <location>
        <begin position="2591"/>
        <end position="2612"/>
    </location>
</feature>
<feature type="transmembrane region" description="Helical" evidence="10">
    <location>
        <begin position="510"/>
        <end position="534"/>
    </location>
</feature>
<comment type="subcellular location">
    <subcellularLocation>
        <location evidence="1">Cell membrane</location>
        <topology evidence="1">Multi-pass membrane protein</topology>
    </subcellularLocation>
</comment>
<sequence>MSIAVLGESLSYLRFNCIWPKKDQELNPDKYYHVKLVLMLLSTSIILIGSTLHLIVSLRSNCNNISEDLIMMISEIGVYYFIAIFVSHQKQIAQIYVDLSDFDNFEKPQNFDKENKRLMFLSKMYKSFIDFAIINVCLSPFITKRFCEKQNQDREFKVICGLLATTWMPFNIDVFPTKQFFFLWQSYTIVFTMNIGKTIDKYYTRCLSIHVLLTGALLGCIGYRFMESFSLNLLSIFLGWLLSLCIVCISGQHLIDEAVSVADGAYNSEWYQRDVSFQKSILIVLMRSQKPILVHAGPFSYVSHVLILTIFKTAYSYLTLLSSWAVWWFMFFNTFFIVMVLIKITLLVSVQVFEISWHIKLRITHLKNMLLVCFDDVAASRGRLNRCIPYHTNIINYSERFNDCFTRSMFVHLATTGVICGCLENQIVKEHQVEAVLHIFGWIASIFVSCLGGQLLMDSVPPPRQPLKCFQFSTGFQSTSVADAAYGSKWYEADVRTRNDLILNEQPKWFYLRLAVFAVLLYLTITLSIGVHIVKSLQEGGIDISEDLAFFATSICLALMMILYALKQRDLLALMLDLCNFAQFGKPPQFDSVNKTLEFWVKFIFAYCIFGAVFYNLVKIIEIPQCRRSRKIPGTCGSLIQLWTPFDPDDGVTASLIVLYVFLIALIMVKVTLMVSVQVLEISWNIKLRIDQLKSMLLGCFDDDVVASRRRLNHCIQYHIDIISYSERFNECFTNGMFVHLATTGLVCGCLENQIVKEHQLEAILHIFGWIGSIFVSCLGGQLLMDSVPLDKFSSFLLLIDLQSTSIADAAYGSKWYQADVRTRKDLILMILRSQKPLFVATGPFNVMCLALFVSTHSTMDDEDLPICISSRLFLKLSLMWPLKGEAQKWLYARLVVYIVASSLSFTSLILMHIIKSVEEGGIDISEDLAILAATLGLTSMMVLYAVKQQDLLGLLRDLCDFSKFGQPPRFKRHNEILDLCVKVVFSYAIFGAVVYNLIKIVEIPKCKRLRKIREVCGVFVPLWTPFDADHEAVLTLLAVWVFLVVIVLDKVTLMVSLQVLEISWNIKMRIDQLKSMISRCFRGDVATGRTRLNECIQYHIDIISYADRFNSCFTNGMFIHLATTGIICGCLENQIAKEQHLGAILHILGWITSLFVSCLGGQILMDSVLLLHSTLSLELTPFQSSSIADAAYNSNWYNANVQMRRDLIVMIVRSQKPLFVATGAFNVLCFSLFVTIQAMRFGESFKIASSTCRYLKYSFIWPPKHEEMTPPRAFYVRLAAALLTTFVSIFIPLVFHLVKSLQKRLDISEDAAMIFSYIGLTSIMLTYALNHKKLAILIRQLGDCDAFGTPPRFDDLNKKLNFYSDVTFIYATAAAIFYNLAKLVEMPRCKEERDFEICGLIIPLSLPWRIQSWQFVVLLMFIGYCALTLTRVTIIVAVQILIISLNVKLRIDHLKVMLSECFQEDFSESRRRLGSCIRYHDQIVRCGDNKERVSLDLCFRWSKMMNDCFSLGMFSHVVVVGLICGSLESQLMNHDVQAFGAILGWIVSLFFPCLAGQILLDSSQSLADAAYHTNWQQADVRLAKYVVLLMMRSQRPLVITAGPFNVLCFALFVSSLRVSLKMTSNKMIIGKWTRFCLRQCYIWPATHQEMNPPKWFYLKLAFVLVLSLFVFLVPTVINTQYRIKCTGQSIPMQELFVGVLDSQNPSENVGLILSYSGFLSVMTLYALNHKRVAQLMRRLSDFEDFGKPPGFDQLNTKMEFYSKISICYCLLAGIVYKCIKLYGIPDCQRERGSFEICGLIVPLWKPWNGDSISPLLLTLDFTLVYGLIFTNSILLICVQILEISLNIKLRIDHLKLMLLTCFDRDTRTNRKCLNKCINYHQNIISLTELMNDGFSSITFAHIVTATLACGSLESDIVNHNVQAILHFLGWTLSIFVTCLGGQILISSSLSVSEAAYDSQWIRATPSLRKDLVLVMVRSQRELCIKAGPLNILCFSLFVSYDVEAIIHYVDYIISIFMTCFATQILMPLNQPLLEKRSTLPDDPNILCFSFFISGRPVSNFNQPNLHFCFRLRNSPELRRLDSTSITLVTMSITVMRSTLEFMRFCYIWPSRDEELDPPKSYYVKFLVVLVSTLVNLTGSILHLSLVSIPHRSFYHVAEDLITVTAQIGVYYYIVVYVPLQRKAARLYVRLSNFDNFGKPPEFDNHSVKLKYLAMAYKTGLNIVVIAYFSEPILTRHICERQNAARHFEDICGLVTASWMPFDISKFPNKYLFYIWQTYSIYWTYEGSAAISYLIVASMEHVLIRIWHLKSMIKDAIDTEDDESRRQQIARCMEYHIDIFELAKEVDGVYQRSLFVHVLFSGVLFGIMGFSILTVGMSIKTISLFVVWVGAAIFSSLSAQRLYDGSISIGEEVYNSNWFDRDYKFQREMITIIQRAQQPIRIHAGPFAEISNVFILTIFKTAYSYLTLLKASSNKMGVVIMRWTLKYLSHVYIWPRSPSSSSTGAYLIMSPAFLHLLATALHSIVGLWNKEDVDVLLDVQNFTSQLGVLCFIIFVMQTRQLFVQIVSDLSNFELFGKPPQLEMRRETLDRYVKLFVVILYLAVLAFIAWPLVSIQSCWDSNKQFGRNEPCGLLLPMWLPWDQNMFPWKQMTFVWQAYCCVVSYGSAGITALALLETMEYLLVRIQHLKTLIGDVVEQPDPRKRQKLLAKWVQYHVYIYDIASKMSVSYKKSLAIFALFVGVLFGFIGYTLMAGTSTVNTMALFCGWFLSLFVACVGGQRLIDESLSVAAAIYDSKWYDNDVKFQKNISVILMRAQKPILIDAGPFTNLSLLLILTVLQTAYSYINLLSATSD</sequence>
<evidence type="ECO:0000256" key="9">
    <source>
        <dbReference type="ARBA" id="ARBA00023224"/>
    </source>
</evidence>
<feature type="transmembrane region" description="Helical" evidence="10">
    <location>
        <begin position="2381"/>
        <end position="2399"/>
    </location>
</feature>
<feature type="transmembrane region" description="Helical" evidence="10">
    <location>
        <begin position="2007"/>
        <end position="2027"/>
    </location>
</feature>
<evidence type="ECO:0000256" key="3">
    <source>
        <dbReference type="ARBA" id="ARBA00022606"/>
    </source>
</evidence>
<organism evidence="11 12">
    <name type="scientific">Tenebrio molitor</name>
    <name type="common">Yellow mealworm beetle</name>
    <dbReference type="NCBI Taxonomy" id="7067"/>
    <lineage>
        <taxon>Eukaryota</taxon>
        <taxon>Metazoa</taxon>
        <taxon>Ecdysozoa</taxon>
        <taxon>Arthropoda</taxon>
        <taxon>Hexapoda</taxon>
        <taxon>Insecta</taxon>
        <taxon>Pterygota</taxon>
        <taxon>Neoptera</taxon>
        <taxon>Endopterygota</taxon>
        <taxon>Coleoptera</taxon>
        <taxon>Polyphaga</taxon>
        <taxon>Cucujiformia</taxon>
        <taxon>Tenebrionidae</taxon>
        <taxon>Tenebrio</taxon>
    </lineage>
</organism>
<feature type="transmembrane region" description="Helical" evidence="10">
    <location>
        <begin position="763"/>
        <end position="784"/>
    </location>
</feature>
<keyword evidence="9" id="KW-0807">Transducer</keyword>
<feature type="transmembrane region" description="Helical" evidence="10">
    <location>
        <begin position="68"/>
        <end position="86"/>
    </location>
</feature>
<feature type="transmembrane region" description="Helical" evidence="10">
    <location>
        <begin position="1540"/>
        <end position="1561"/>
    </location>
</feature>
<feature type="transmembrane region" description="Helical" evidence="10">
    <location>
        <begin position="1311"/>
        <end position="1330"/>
    </location>
</feature>
<keyword evidence="2" id="KW-1003">Cell membrane</keyword>
<evidence type="ECO:0000313" key="11">
    <source>
        <dbReference type="EMBL" id="KAH0814878.1"/>
    </source>
</evidence>
<protein>
    <submittedName>
        <fullName evidence="11">Uncharacterized protein</fullName>
    </submittedName>
</protein>
<feature type="transmembrane region" description="Helical" evidence="10">
    <location>
        <begin position="2822"/>
        <end position="2844"/>
    </location>
</feature>
<dbReference type="GO" id="GO:0007165">
    <property type="term" value="P:signal transduction"/>
    <property type="evidence" value="ECO:0007669"/>
    <property type="project" value="UniProtKB-KW"/>
</dbReference>
<feature type="transmembrane region" description="Helical" evidence="10">
    <location>
        <begin position="1598"/>
        <end position="1619"/>
    </location>
</feature>
<keyword evidence="5" id="KW-0552">Olfaction</keyword>
<evidence type="ECO:0000256" key="6">
    <source>
        <dbReference type="ARBA" id="ARBA00022989"/>
    </source>
</evidence>
<feature type="transmembrane region" description="Helical" evidence="10">
    <location>
        <begin position="327"/>
        <end position="353"/>
    </location>
</feature>
<feature type="transmembrane region" description="Helical" evidence="10">
    <location>
        <begin position="231"/>
        <end position="249"/>
    </location>
</feature>
<dbReference type="GO" id="GO:0004984">
    <property type="term" value="F:olfactory receptor activity"/>
    <property type="evidence" value="ECO:0007669"/>
    <property type="project" value="InterPro"/>
</dbReference>
<feature type="transmembrane region" description="Helical" evidence="10">
    <location>
        <begin position="1657"/>
        <end position="1678"/>
    </location>
</feature>
<comment type="caution">
    <text evidence="11">The sequence shown here is derived from an EMBL/GenBank/DDBJ whole genome shotgun (WGS) entry which is preliminary data.</text>
</comment>
<evidence type="ECO:0000313" key="12">
    <source>
        <dbReference type="Proteomes" id="UP000719412"/>
    </source>
</evidence>
<feature type="transmembrane region" description="Helical" evidence="10">
    <location>
        <begin position="838"/>
        <end position="858"/>
    </location>
</feature>
<feature type="transmembrane region" description="Helical" evidence="10">
    <location>
        <begin position="2732"/>
        <end position="2751"/>
    </location>
</feature>
<evidence type="ECO:0000256" key="2">
    <source>
        <dbReference type="ARBA" id="ARBA00022475"/>
    </source>
</evidence>
<evidence type="ECO:0000256" key="4">
    <source>
        <dbReference type="ARBA" id="ARBA00022692"/>
    </source>
</evidence>
<feature type="transmembrane region" description="Helical" evidence="10">
    <location>
        <begin position="930"/>
        <end position="947"/>
    </location>
</feature>
<name>A0A8J6HJR4_TENMO</name>
<evidence type="ECO:0000256" key="1">
    <source>
        <dbReference type="ARBA" id="ARBA00004651"/>
    </source>
</evidence>
<feature type="transmembrane region" description="Helical" evidence="10">
    <location>
        <begin position="1510"/>
        <end position="1528"/>
    </location>
</feature>
<evidence type="ECO:0000256" key="7">
    <source>
        <dbReference type="ARBA" id="ARBA00023136"/>
    </source>
</evidence>
<feature type="transmembrane region" description="Helical" evidence="10">
    <location>
        <begin position="2122"/>
        <end position="2149"/>
    </location>
</feature>
<feature type="transmembrane region" description="Helical" evidence="10">
    <location>
        <begin position="36"/>
        <end position="56"/>
    </location>
</feature>
<keyword evidence="7 10" id="KW-0472">Membrane</keyword>
<keyword evidence="6 10" id="KW-1133">Transmembrane helix</keyword>
<keyword evidence="3" id="KW-0716">Sensory transduction</keyword>
<feature type="transmembrane region" description="Helical" evidence="10">
    <location>
        <begin position="435"/>
        <end position="457"/>
    </location>
</feature>
<feature type="transmembrane region" description="Helical" evidence="10">
    <location>
        <begin position="2539"/>
        <end position="2556"/>
    </location>
</feature>
<feature type="transmembrane region" description="Helical" evidence="10">
    <location>
        <begin position="980"/>
        <end position="999"/>
    </location>
</feature>
<feature type="transmembrane region" description="Helical" evidence="10">
    <location>
        <begin position="1416"/>
        <end position="1443"/>
    </location>
</feature>
<dbReference type="Proteomes" id="UP000719412">
    <property type="component" value="Unassembled WGS sequence"/>
</dbReference>
<proteinExistence type="predicted"/>
<feature type="transmembrane region" description="Helical" evidence="10">
    <location>
        <begin position="1275"/>
        <end position="1299"/>
    </location>
</feature>
<dbReference type="PANTHER" id="PTHR21137">
    <property type="entry name" value="ODORANT RECEPTOR"/>
    <property type="match status" value="1"/>
</dbReference>
<feature type="transmembrane region" description="Helical" evidence="10">
    <location>
        <begin position="1767"/>
        <end position="1785"/>
    </location>
</feature>
<feature type="transmembrane region" description="Helical" evidence="10">
    <location>
        <begin position="599"/>
        <end position="618"/>
    </location>
</feature>
<feature type="transmembrane region" description="Helical" evidence="10">
    <location>
        <begin position="658"/>
        <end position="680"/>
    </location>
</feature>
<reference evidence="11" key="2">
    <citation type="submission" date="2021-08" db="EMBL/GenBank/DDBJ databases">
        <authorList>
            <person name="Eriksson T."/>
        </authorList>
    </citation>
    <scope>NUCLEOTIDE SEQUENCE</scope>
    <source>
        <strain evidence="11">Stoneville</strain>
        <tissue evidence="11">Whole head</tissue>
    </source>
</reference>
<feature type="transmembrane region" description="Helical" evidence="10">
    <location>
        <begin position="1824"/>
        <end position="1848"/>
    </location>
</feature>
<keyword evidence="4 10" id="KW-0812">Transmembrane</keyword>
<feature type="transmembrane region" description="Helical" evidence="10">
    <location>
        <begin position="1033"/>
        <end position="1061"/>
    </location>
</feature>
<evidence type="ECO:0000256" key="5">
    <source>
        <dbReference type="ARBA" id="ARBA00022725"/>
    </source>
</evidence>
<dbReference type="GO" id="GO:0005549">
    <property type="term" value="F:odorant binding"/>
    <property type="evidence" value="ECO:0007669"/>
    <property type="project" value="InterPro"/>
</dbReference>
<accession>A0A8J6HJR4</accession>
<feature type="transmembrane region" description="Helical" evidence="10">
    <location>
        <begin position="2757"/>
        <end position="2776"/>
    </location>
</feature>
<reference evidence="11" key="1">
    <citation type="journal article" date="2020" name="J Insects Food Feed">
        <title>The yellow mealworm (Tenebrio molitor) genome: a resource for the emerging insects as food and feed industry.</title>
        <authorList>
            <person name="Eriksson T."/>
            <person name="Andere A."/>
            <person name="Kelstrup H."/>
            <person name="Emery V."/>
            <person name="Picard C."/>
        </authorList>
    </citation>
    <scope>NUCLEOTIDE SEQUENCE</scope>
    <source>
        <strain evidence="11">Stoneville</strain>
        <tissue evidence="11">Whole head</tissue>
    </source>
</reference>
<keyword evidence="8" id="KW-0675">Receptor</keyword>
<evidence type="ECO:0000256" key="10">
    <source>
        <dbReference type="SAM" id="Phobius"/>
    </source>
</evidence>
<feature type="transmembrane region" description="Helical" evidence="10">
    <location>
        <begin position="2161"/>
        <end position="2180"/>
    </location>
</feature>
<feature type="transmembrane region" description="Helical" evidence="10">
    <location>
        <begin position="2505"/>
        <end position="2527"/>
    </location>
</feature>